<dbReference type="Proteomes" id="UP001057375">
    <property type="component" value="Unassembled WGS sequence"/>
</dbReference>
<protein>
    <submittedName>
        <fullName evidence="1">OprD family outer membrane porin</fullName>
    </submittedName>
</protein>
<comment type="caution">
    <text evidence="1">The sequence shown here is derived from an EMBL/GenBank/DDBJ whole genome shotgun (WGS) entry which is preliminary data.</text>
</comment>
<dbReference type="EMBL" id="BQXS01010705">
    <property type="protein sequence ID" value="GKT34152.1"/>
    <property type="molecule type" value="Genomic_DNA"/>
</dbReference>
<gene>
    <name evidence="1" type="ORF">ADUPG1_007611</name>
</gene>
<evidence type="ECO:0000313" key="2">
    <source>
        <dbReference type="Proteomes" id="UP001057375"/>
    </source>
</evidence>
<reference evidence="1" key="1">
    <citation type="submission" date="2022-03" db="EMBL/GenBank/DDBJ databases">
        <title>Draft genome sequence of Aduncisulcus paluster, a free-living microaerophilic Fornicata.</title>
        <authorList>
            <person name="Yuyama I."/>
            <person name="Kume K."/>
            <person name="Tamura T."/>
            <person name="Inagaki Y."/>
            <person name="Hashimoto T."/>
        </authorList>
    </citation>
    <scope>NUCLEOTIDE SEQUENCE</scope>
    <source>
        <strain evidence="1">NY0171</strain>
    </source>
</reference>
<proteinExistence type="predicted"/>
<accession>A0ABQ5KNQ8</accession>
<keyword evidence="2" id="KW-1185">Reference proteome</keyword>
<organism evidence="1 2">
    <name type="scientific">Aduncisulcus paluster</name>
    <dbReference type="NCBI Taxonomy" id="2918883"/>
    <lineage>
        <taxon>Eukaryota</taxon>
        <taxon>Metamonada</taxon>
        <taxon>Carpediemonas-like organisms</taxon>
        <taxon>Aduncisulcus</taxon>
    </lineage>
</organism>
<dbReference type="InterPro" id="IPR023614">
    <property type="entry name" value="Porin_dom_sf"/>
</dbReference>
<dbReference type="Gene3D" id="2.40.160.10">
    <property type="entry name" value="Porin"/>
    <property type="match status" value="1"/>
</dbReference>
<name>A0ABQ5KNQ8_9EUKA</name>
<sequence>MEVAYLEAVYKKDNFALASQYYYSEKEGVDSTDLFGLKGNISFGKASFVAAYTTTGDEYVHAGLGNGADFAYTGSPILSYTYSANSDAYKFGASYVVIPALNVGVSYVFDDRKDTEISYASATADYTFSGAVDGLNVAVLYEEAGKDSDDNEFRLNVTYPF</sequence>
<evidence type="ECO:0000313" key="1">
    <source>
        <dbReference type="EMBL" id="GKT34152.1"/>
    </source>
</evidence>
<dbReference type="SUPFAM" id="SSF56935">
    <property type="entry name" value="Porins"/>
    <property type="match status" value="1"/>
</dbReference>